<name>A0AAD9TH58_9ROSI</name>
<evidence type="ECO:0000256" key="4">
    <source>
        <dbReference type="ARBA" id="ARBA00023242"/>
    </source>
</evidence>
<evidence type="ECO:0000256" key="5">
    <source>
        <dbReference type="ARBA" id="ARBA00023306"/>
    </source>
</evidence>
<evidence type="ECO:0000259" key="9">
    <source>
        <dbReference type="PROSITE" id="PS50158"/>
    </source>
</evidence>
<dbReference type="InterPro" id="IPR001878">
    <property type="entry name" value="Znf_CCHC"/>
</dbReference>
<evidence type="ECO:0000256" key="1">
    <source>
        <dbReference type="ARBA" id="ARBA00004123"/>
    </source>
</evidence>
<feature type="domain" description="CCHC-type" evidence="9">
    <location>
        <begin position="58"/>
        <end position="73"/>
    </location>
</feature>
<dbReference type="PANTHER" id="PTHR13220:SF11">
    <property type="entry name" value="TIMELESS-INTERACTING PROTEIN"/>
    <property type="match status" value="1"/>
</dbReference>
<keyword evidence="6" id="KW-0479">Metal-binding</keyword>
<dbReference type="Gene3D" id="4.10.60.10">
    <property type="entry name" value="Zinc finger, CCHC-type"/>
    <property type="match status" value="1"/>
</dbReference>
<feature type="region of interest" description="Disordered" evidence="8">
    <location>
        <begin position="283"/>
        <end position="312"/>
    </location>
</feature>
<keyword evidence="4 7" id="KW-0539">Nucleus</keyword>
<organism evidence="10 11">
    <name type="scientific">Dipteronia dyeriana</name>
    <dbReference type="NCBI Taxonomy" id="168575"/>
    <lineage>
        <taxon>Eukaryota</taxon>
        <taxon>Viridiplantae</taxon>
        <taxon>Streptophyta</taxon>
        <taxon>Embryophyta</taxon>
        <taxon>Tracheophyta</taxon>
        <taxon>Spermatophyta</taxon>
        <taxon>Magnoliopsida</taxon>
        <taxon>eudicotyledons</taxon>
        <taxon>Gunneridae</taxon>
        <taxon>Pentapetalae</taxon>
        <taxon>rosids</taxon>
        <taxon>malvids</taxon>
        <taxon>Sapindales</taxon>
        <taxon>Sapindaceae</taxon>
        <taxon>Hippocastanoideae</taxon>
        <taxon>Acereae</taxon>
        <taxon>Dipteronia</taxon>
    </lineage>
</organism>
<feature type="region of interest" description="Disordered" evidence="8">
    <location>
        <begin position="203"/>
        <end position="241"/>
    </location>
</feature>
<dbReference type="GO" id="GO:0006974">
    <property type="term" value="P:DNA damage response"/>
    <property type="evidence" value="ECO:0007669"/>
    <property type="project" value="UniProtKB-KW"/>
</dbReference>
<dbReference type="Proteomes" id="UP001280121">
    <property type="component" value="Unassembled WGS sequence"/>
</dbReference>
<dbReference type="SMART" id="SM00343">
    <property type="entry name" value="ZnF_C2HC"/>
    <property type="match status" value="1"/>
</dbReference>
<dbReference type="GO" id="GO:0008270">
    <property type="term" value="F:zinc ion binding"/>
    <property type="evidence" value="ECO:0007669"/>
    <property type="project" value="UniProtKB-KW"/>
</dbReference>
<dbReference type="GO" id="GO:0031298">
    <property type="term" value="C:replication fork protection complex"/>
    <property type="evidence" value="ECO:0007669"/>
    <property type="project" value="TreeGrafter"/>
</dbReference>
<comment type="function">
    <text evidence="7">Plays an important role in the control of DNA replication and the maintenance of replication fork stability.</text>
</comment>
<protein>
    <recommendedName>
        <fullName evidence="9">CCHC-type domain-containing protein</fullName>
    </recommendedName>
</protein>
<dbReference type="Pfam" id="PF00098">
    <property type="entry name" value="zf-CCHC"/>
    <property type="match status" value="1"/>
</dbReference>
<evidence type="ECO:0000313" key="10">
    <source>
        <dbReference type="EMBL" id="KAK2635691.1"/>
    </source>
</evidence>
<sequence>MLIRERLEYGVVRIDVVRPIRGREFVTNILIPIMEALSSIQTRVEQMENTTNAAPTGCYKCGRPGHWSRDCPSSSASASAPATAPSNPNFSYNKTTGTAAVSKTLVKEKPKKIPRTRPKLTSNLLLSDDGLGFVLRHFPRSFKYRGRGHEVKDLGNLIGLYSEWHSHLLPYYSFDQFIHKVEQVAASRHVKTCIKDLRERVASGGDPTKLHEAPVEQDGPTDEQAPTEAMDTDGHHDPSDQALNIHAADDSHDDLLHEIYKKATEEPSQALQSDMVAGDLLSADGSRKISSDEAPSNAGSSSDVVQISEEQRARMEANRLKALERAAARARPLQAS</sequence>
<dbReference type="InterPro" id="IPR012923">
    <property type="entry name" value="Csm3"/>
</dbReference>
<dbReference type="EMBL" id="JANJYI010000009">
    <property type="protein sequence ID" value="KAK2635691.1"/>
    <property type="molecule type" value="Genomic_DNA"/>
</dbReference>
<feature type="region of interest" description="Disordered" evidence="8">
    <location>
        <begin position="70"/>
        <end position="95"/>
    </location>
</feature>
<dbReference type="GO" id="GO:0000076">
    <property type="term" value="P:DNA replication checkpoint signaling"/>
    <property type="evidence" value="ECO:0007669"/>
    <property type="project" value="UniProtKB-UniRule"/>
</dbReference>
<feature type="compositionally biased region" description="Low complexity" evidence="8">
    <location>
        <begin position="72"/>
        <end position="86"/>
    </location>
</feature>
<evidence type="ECO:0000256" key="7">
    <source>
        <dbReference type="RuleBase" id="RU366049"/>
    </source>
</evidence>
<accession>A0AAD9TH58</accession>
<evidence type="ECO:0000313" key="11">
    <source>
        <dbReference type="Proteomes" id="UP001280121"/>
    </source>
</evidence>
<dbReference type="InterPro" id="IPR040038">
    <property type="entry name" value="TIPIN/Csm3/Swi3"/>
</dbReference>
<keyword evidence="6" id="KW-0863">Zinc-finger</keyword>
<keyword evidence="5 7" id="KW-0131">Cell cycle</keyword>
<dbReference type="PANTHER" id="PTHR13220">
    <property type="entry name" value="TIMELESS INTERACTING-RELATED"/>
    <property type="match status" value="1"/>
</dbReference>
<proteinExistence type="inferred from homology"/>
<gene>
    <name evidence="10" type="ORF">Ddye_030483</name>
</gene>
<dbReference type="AlphaFoldDB" id="A0AAD9TH58"/>
<keyword evidence="11" id="KW-1185">Reference proteome</keyword>
<dbReference type="SUPFAM" id="SSF57756">
    <property type="entry name" value="Retrovirus zinc finger-like domains"/>
    <property type="match status" value="1"/>
</dbReference>
<feature type="compositionally biased region" description="Polar residues" evidence="8">
    <location>
        <begin position="293"/>
        <end position="305"/>
    </location>
</feature>
<evidence type="ECO:0000256" key="2">
    <source>
        <dbReference type="ARBA" id="ARBA00006075"/>
    </source>
</evidence>
<comment type="subcellular location">
    <subcellularLocation>
        <location evidence="1 7">Nucleus</location>
    </subcellularLocation>
</comment>
<dbReference type="GO" id="GO:0043111">
    <property type="term" value="P:replication fork arrest"/>
    <property type="evidence" value="ECO:0007669"/>
    <property type="project" value="TreeGrafter"/>
</dbReference>
<reference evidence="10" key="1">
    <citation type="journal article" date="2023" name="Plant J.">
        <title>Genome sequences and population genomics provide insights into the demographic history, inbreeding, and mutation load of two 'living fossil' tree species of Dipteronia.</title>
        <authorList>
            <person name="Feng Y."/>
            <person name="Comes H.P."/>
            <person name="Chen J."/>
            <person name="Zhu S."/>
            <person name="Lu R."/>
            <person name="Zhang X."/>
            <person name="Li P."/>
            <person name="Qiu J."/>
            <person name="Olsen K.M."/>
            <person name="Qiu Y."/>
        </authorList>
    </citation>
    <scope>NUCLEOTIDE SEQUENCE</scope>
    <source>
        <strain evidence="10">KIB01</strain>
    </source>
</reference>
<comment type="similarity">
    <text evidence="2 7">Belongs to the CSM3 family.</text>
</comment>
<evidence type="ECO:0000256" key="3">
    <source>
        <dbReference type="ARBA" id="ARBA00022763"/>
    </source>
</evidence>
<comment type="caution">
    <text evidence="10">The sequence shown here is derived from an EMBL/GenBank/DDBJ whole genome shotgun (WGS) entry which is preliminary data.</text>
</comment>
<keyword evidence="3 7" id="KW-0227">DNA damage</keyword>
<dbReference type="InterPro" id="IPR036875">
    <property type="entry name" value="Znf_CCHC_sf"/>
</dbReference>
<dbReference type="GO" id="GO:0031297">
    <property type="term" value="P:replication fork processing"/>
    <property type="evidence" value="ECO:0007669"/>
    <property type="project" value="UniProtKB-UniRule"/>
</dbReference>
<dbReference type="PROSITE" id="PS50158">
    <property type="entry name" value="ZF_CCHC"/>
    <property type="match status" value="1"/>
</dbReference>
<evidence type="ECO:0000256" key="6">
    <source>
        <dbReference type="PROSITE-ProRule" id="PRU00047"/>
    </source>
</evidence>
<evidence type="ECO:0000256" key="8">
    <source>
        <dbReference type="SAM" id="MobiDB-lite"/>
    </source>
</evidence>
<dbReference type="GO" id="GO:0003677">
    <property type="term" value="F:DNA binding"/>
    <property type="evidence" value="ECO:0007669"/>
    <property type="project" value="TreeGrafter"/>
</dbReference>
<keyword evidence="6" id="KW-0862">Zinc</keyword>
<dbReference type="Pfam" id="PF07962">
    <property type="entry name" value="Swi3"/>
    <property type="match status" value="1"/>
</dbReference>